<dbReference type="Proteomes" id="UP000280685">
    <property type="component" value="Chromosome 1"/>
</dbReference>
<reference evidence="2" key="1">
    <citation type="submission" date="2018-02" db="EMBL/GenBank/DDBJ databases">
        <authorList>
            <person name="Silar P."/>
        </authorList>
    </citation>
    <scope>NUCLEOTIDE SEQUENCE [LARGE SCALE GENOMIC DNA]</scope>
    <source>
        <strain evidence="2">T</strain>
    </source>
</reference>
<gene>
    <name evidence="2" type="ORF">PODCO_103935</name>
</gene>
<accession>A0ABY6RU29</accession>
<name>A0ABY6RU29_PODCO</name>
<keyword evidence="1" id="KW-1133">Transmembrane helix</keyword>
<protein>
    <submittedName>
        <fullName evidence="2">Uncharacterized protein</fullName>
    </submittedName>
</protein>
<organism evidence="2 3">
    <name type="scientific">Podospora comata</name>
    <dbReference type="NCBI Taxonomy" id="48703"/>
    <lineage>
        <taxon>Eukaryota</taxon>
        <taxon>Fungi</taxon>
        <taxon>Dikarya</taxon>
        <taxon>Ascomycota</taxon>
        <taxon>Pezizomycotina</taxon>
        <taxon>Sordariomycetes</taxon>
        <taxon>Sordariomycetidae</taxon>
        <taxon>Sordariales</taxon>
        <taxon>Podosporaceae</taxon>
        <taxon>Podospora</taxon>
    </lineage>
</organism>
<evidence type="ECO:0000313" key="3">
    <source>
        <dbReference type="Proteomes" id="UP000280685"/>
    </source>
</evidence>
<dbReference type="EMBL" id="LR026964">
    <property type="protein sequence ID" value="VBB71749.1"/>
    <property type="molecule type" value="Genomic_DNA"/>
</dbReference>
<evidence type="ECO:0000256" key="1">
    <source>
        <dbReference type="SAM" id="Phobius"/>
    </source>
</evidence>
<proteinExistence type="predicted"/>
<feature type="transmembrane region" description="Helical" evidence="1">
    <location>
        <begin position="12"/>
        <end position="36"/>
    </location>
</feature>
<evidence type="ECO:0000313" key="2">
    <source>
        <dbReference type="EMBL" id="VBB71749.1"/>
    </source>
</evidence>
<feature type="transmembrane region" description="Helical" evidence="1">
    <location>
        <begin position="84"/>
        <end position="104"/>
    </location>
</feature>
<keyword evidence="1" id="KW-0472">Membrane</keyword>
<keyword evidence="1" id="KW-0812">Transmembrane</keyword>
<keyword evidence="3" id="KW-1185">Reference proteome</keyword>
<sequence length="127" mass="14179">MKSFQLSAARTIIRGVSSCGVSEIVACSAPCIFLLFSWDLQFRSSFTGRSVPLLSWKPLHVRRSLLGRPLRPGGATPPGEVRQWVGRTCLPLLFLFFFSVQLLGARATQRRADQPRAWNIFSKLATN</sequence>